<evidence type="ECO:0000313" key="2">
    <source>
        <dbReference type="Proteomes" id="UP001202328"/>
    </source>
</evidence>
<protein>
    <submittedName>
        <fullName evidence="1">Uncharacterized protein</fullName>
    </submittedName>
</protein>
<dbReference type="Proteomes" id="UP001202328">
    <property type="component" value="Unassembled WGS sequence"/>
</dbReference>
<gene>
    <name evidence="1" type="ORF">MKW98_013193</name>
</gene>
<reference evidence="1" key="1">
    <citation type="submission" date="2022-04" db="EMBL/GenBank/DDBJ databases">
        <title>A functionally conserved STORR gene fusion in Papaver species that diverged 16.8 million years ago.</title>
        <authorList>
            <person name="Catania T."/>
        </authorList>
    </citation>
    <scope>NUCLEOTIDE SEQUENCE</scope>
    <source>
        <strain evidence="1">S-188037</strain>
    </source>
</reference>
<comment type="caution">
    <text evidence="1">The sequence shown here is derived from an EMBL/GenBank/DDBJ whole genome shotgun (WGS) entry which is preliminary data.</text>
</comment>
<accession>A0AAD4T5V5</accession>
<dbReference type="EMBL" id="JAJJMB010004648">
    <property type="protein sequence ID" value="KAI3942541.1"/>
    <property type="molecule type" value="Genomic_DNA"/>
</dbReference>
<keyword evidence="2" id="KW-1185">Reference proteome</keyword>
<evidence type="ECO:0000313" key="1">
    <source>
        <dbReference type="EMBL" id="KAI3942541.1"/>
    </source>
</evidence>
<sequence>MDSSFDAPLLPSGFRIVPLDSGLDSYDLDSHYIRFRRQKLMVPWYWYLLSGFIDVQANFLGGSAPLLGDALVIAGTLGYALSNVGELGGSVLFKLSILNLTFGYSSFMSSFISRVSPGYTISHLLFFLPVQMGLAVAALHQSQSERRGKNIHPHRLGRTSYAGLIKKMVCYMEESTSEQKWGV</sequence>
<organism evidence="1 2">
    <name type="scientific">Papaver atlanticum</name>
    <dbReference type="NCBI Taxonomy" id="357466"/>
    <lineage>
        <taxon>Eukaryota</taxon>
        <taxon>Viridiplantae</taxon>
        <taxon>Streptophyta</taxon>
        <taxon>Embryophyta</taxon>
        <taxon>Tracheophyta</taxon>
        <taxon>Spermatophyta</taxon>
        <taxon>Magnoliopsida</taxon>
        <taxon>Ranunculales</taxon>
        <taxon>Papaveraceae</taxon>
        <taxon>Papaveroideae</taxon>
        <taxon>Papaver</taxon>
    </lineage>
</organism>
<name>A0AAD4T5V5_9MAGN</name>
<proteinExistence type="predicted"/>
<dbReference type="AlphaFoldDB" id="A0AAD4T5V5"/>